<dbReference type="RefSeq" id="WP_189533055.1">
    <property type="nucleotide sequence ID" value="NZ_BMYX01000007.1"/>
</dbReference>
<sequence length="307" mass="33385">MPVIFPFSRFGTRIPDLVPEWAQTTWSTLTGARGDTATPLDQTAALQSEARTVLAKSDLRPGDILLFLRDGSPHPVLSLIEAGQKLSGLSPRRNNTGSADRVHAAIWVKHPGNPGRTDPFGEGEPEVAEFRAPYALNTALSRGRYLVFRPQLADEASDWAAQIAMSWAEARDLPYSMLSAVRSIGGNSDFTAKAEDSAQAFTRQAFDPARESLKQNGGFCSMFVLAAFQASLGLKNIPLPPGLRVNAQETSVRTLEHFLRSDPEHFSVLGEIVIREQDVLYHDDPSWSRPGDVPPGDAPPGDKAGSR</sequence>
<dbReference type="EMBL" id="BMYX01000007">
    <property type="protein sequence ID" value="GGY13408.1"/>
    <property type="molecule type" value="Genomic_DNA"/>
</dbReference>
<organism evidence="2 3">
    <name type="scientific">Paludibacterium paludis</name>
    <dbReference type="NCBI Taxonomy" id="1225769"/>
    <lineage>
        <taxon>Bacteria</taxon>
        <taxon>Pseudomonadati</taxon>
        <taxon>Pseudomonadota</taxon>
        <taxon>Betaproteobacteria</taxon>
        <taxon>Neisseriales</taxon>
        <taxon>Chromobacteriaceae</taxon>
        <taxon>Paludibacterium</taxon>
    </lineage>
</organism>
<name>A0A918U9E8_9NEIS</name>
<reference evidence="2" key="1">
    <citation type="journal article" date="2014" name="Int. J. Syst. Evol. Microbiol.">
        <title>Complete genome sequence of Corynebacterium casei LMG S-19264T (=DSM 44701T), isolated from a smear-ripened cheese.</title>
        <authorList>
            <consortium name="US DOE Joint Genome Institute (JGI-PGF)"/>
            <person name="Walter F."/>
            <person name="Albersmeier A."/>
            <person name="Kalinowski J."/>
            <person name="Ruckert C."/>
        </authorList>
    </citation>
    <scope>NUCLEOTIDE SEQUENCE</scope>
    <source>
        <strain evidence="2">KCTC 32182</strain>
    </source>
</reference>
<accession>A0A918U9E8</accession>
<evidence type="ECO:0000313" key="2">
    <source>
        <dbReference type="EMBL" id="GGY13408.1"/>
    </source>
</evidence>
<gene>
    <name evidence="2" type="ORF">GCM10011289_15890</name>
</gene>
<dbReference type="Proteomes" id="UP000645257">
    <property type="component" value="Unassembled WGS sequence"/>
</dbReference>
<evidence type="ECO:0000256" key="1">
    <source>
        <dbReference type="SAM" id="MobiDB-lite"/>
    </source>
</evidence>
<feature type="region of interest" description="Disordered" evidence="1">
    <location>
        <begin position="283"/>
        <end position="307"/>
    </location>
</feature>
<dbReference type="AlphaFoldDB" id="A0A918U9E8"/>
<comment type="caution">
    <text evidence="2">The sequence shown here is derived from an EMBL/GenBank/DDBJ whole genome shotgun (WGS) entry which is preliminary data.</text>
</comment>
<proteinExistence type="predicted"/>
<evidence type="ECO:0000313" key="3">
    <source>
        <dbReference type="Proteomes" id="UP000645257"/>
    </source>
</evidence>
<reference evidence="2" key="2">
    <citation type="submission" date="2020-09" db="EMBL/GenBank/DDBJ databases">
        <authorList>
            <person name="Sun Q."/>
            <person name="Kim S."/>
        </authorList>
    </citation>
    <scope>NUCLEOTIDE SEQUENCE</scope>
    <source>
        <strain evidence="2">KCTC 32182</strain>
    </source>
</reference>
<keyword evidence="3" id="KW-1185">Reference proteome</keyword>
<protein>
    <submittedName>
        <fullName evidence="2">Uncharacterized protein</fullName>
    </submittedName>
</protein>